<keyword evidence="2" id="KW-0378">Hydrolase</keyword>
<evidence type="ECO:0000259" key="1">
    <source>
        <dbReference type="Pfam" id="PF12706"/>
    </source>
</evidence>
<dbReference type="CDD" id="cd16279">
    <property type="entry name" value="metallo-hydrolase-like_MBL-fold"/>
    <property type="match status" value="1"/>
</dbReference>
<name>A0A3B0QYT3_9ZZZZ</name>
<protein>
    <submittedName>
        <fullName evidence="2">Metal-dependent hydrolases of the beta-lactamase superfamily I PhnP protein</fullName>
    </submittedName>
</protein>
<dbReference type="AlphaFoldDB" id="A0A3B0QYT3"/>
<dbReference type="PANTHER" id="PTHR42663:SF6">
    <property type="entry name" value="HYDROLASE C777.06C-RELATED"/>
    <property type="match status" value="1"/>
</dbReference>
<organism evidence="2">
    <name type="scientific">hydrothermal vent metagenome</name>
    <dbReference type="NCBI Taxonomy" id="652676"/>
    <lineage>
        <taxon>unclassified sequences</taxon>
        <taxon>metagenomes</taxon>
        <taxon>ecological metagenomes</taxon>
    </lineage>
</organism>
<dbReference type="PROSITE" id="PS51257">
    <property type="entry name" value="PROKAR_LIPOPROTEIN"/>
    <property type="match status" value="1"/>
</dbReference>
<sequence>MKLTILGCGTSTGVPMIGCSCEVCASTDERNKRLRASVFIETTDADAEPRNILVDTSVDLRAQALRAGFSRIDSVIFTHPHADHVHGIDDLRIFNVIQKSSIPCYGDEATLARVKLLFGYIFNDDEKDGWKPQLGLHIVEGPFDLFGIQVTPVKVEHGNNMIYGYRFGDLAYITDCSGVPPESMELLRGLKVLILGALRKKPHFSHFNLEQAIELAKELKADRTIFTHLSHGLDYVKDVALLPEGMEFAYDGMVVEGRGELKVCKK</sequence>
<dbReference type="NCBIfam" id="NF038231">
    <property type="entry name" value="MBL_Geo_Pelo"/>
    <property type="match status" value="1"/>
</dbReference>
<dbReference type="Gene3D" id="3.60.15.10">
    <property type="entry name" value="Ribonuclease Z/Hydroxyacylglutathione hydrolase-like"/>
    <property type="match status" value="1"/>
</dbReference>
<reference evidence="2" key="1">
    <citation type="submission" date="2018-06" db="EMBL/GenBank/DDBJ databases">
        <authorList>
            <person name="Zhirakovskaya E."/>
        </authorList>
    </citation>
    <scope>NUCLEOTIDE SEQUENCE</scope>
</reference>
<feature type="domain" description="Metallo-beta-lactamase" evidence="1">
    <location>
        <begin position="50"/>
        <end position="228"/>
    </location>
</feature>
<dbReference type="EMBL" id="UOEA01000001">
    <property type="protein sequence ID" value="VAV82206.1"/>
    <property type="molecule type" value="Genomic_DNA"/>
</dbReference>
<accession>A0A3B0QYT3</accession>
<gene>
    <name evidence="2" type="ORF">MNBD_DELTA01-1409</name>
</gene>
<dbReference type="InterPro" id="IPR001279">
    <property type="entry name" value="Metallo-B-lactamas"/>
</dbReference>
<evidence type="ECO:0000313" key="2">
    <source>
        <dbReference type="EMBL" id="VAV82206.1"/>
    </source>
</evidence>
<dbReference type="InterPro" id="IPR036866">
    <property type="entry name" value="RibonucZ/Hydroxyglut_hydro"/>
</dbReference>
<proteinExistence type="predicted"/>
<dbReference type="SUPFAM" id="SSF56281">
    <property type="entry name" value="Metallo-hydrolase/oxidoreductase"/>
    <property type="match status" value="1"/>
</dbReference>
<dbReference type="PANTHER" id="PTHR42663">
    <property type="entry name" value="HYDROLASE C777.06C-RELATED-RELATED"/>
    <property type="match status" value="1"/>
</dbReference>
<dbReference type="GO" id="GO:0016787">
    <property type="term" value="F:hydrolase activity"/>
    <property type="evidence" value="ECO:0007669"/>
    <property type="project" value="UniProtKB-KW"/>
</dbReference>
<dbReference type="Pfam" id="PF12706">
    <property type="entry name" value="Lactamase_B_2"/>
    <property type="match status" value="1"/>
</dbReference>